<evidence type="ECO:0000313" key="2">
    <source>
        <dbReference type="Proteomes" id="UP000651085"/>
    </source>
</evidence>
<dbReference type="RefSeq" id="WP_262435577.1">
    <property type="nucleotide sequence ID" value="NZ_JACRTF010000001.1"/>
</dbReference>
<reference evidence="1" key="1">
    <citation type="submission" date="2020-08" db="EMBL/GenBank/DDBJ databases">
        <title>Genome public.</title>
        <authorList>
            <person name="Liu C."/>
            <person name="Sun Q."/>
        </authorList>
    </citation>
    <scope>NUCLEOTIDE SEQUENCE</scope>
    <source>
        <strain evidence="1">N12</strain>
    </source>
</reference>
<dbReference type="Proteomes" id="UP000651085">
    <property type="component" value="Unassembled WGS sequence"/>
</dbReference>
<evidence type="ECO:0000313" key="1">
    <source>
        <dbReference type="EMBL" id="MBC8594486.1"/>
    </source>
</evidence>
<organism evidence="1 2">
    <name type="scientific">Jilunia laotingensis</name>
    <dbReference type="NCBI Taxonomy" id="2763675"/>
    <lineage>
        <taxon>Bacteria</taxon>
        <taxon>Pseudomonadati</taxon>
        <taxon>Bacteroidota</taxon>
        <taxon>Bacteroidia</taxon>
        <taxon>Bacteroidales</taxon>
        <taxon>Bacteroidaceae</taxon>
        <taxon>Jilunia</taxon>
    </lineage>
</organism>
<comment type="caution">
    <text evidence="1">The sequence shown here is derived from an EMBL/GenBank/DDBJ whole genome shotgun (WGS) entry which is preliminary data.</text>
</comment>
<proteinExistence type="predicted"/>
<dbReference type="AlphaFoldDB" id="A0A926F6Y7"/>
<sequence length="83" mass="9929">MKRFASHYLYIPEKGYLKQFVIEMEEEFVAKFFPLTEEIESVEWMPGVIELIPDRGSFRAYLLYPFDFTSMQPVAETQRKQLP</sequence>
<keyword evidence="2" id="KW-1185">Reference proteome</keyword>
<dbReference type="EMBL" id="JACRTF010000001">
    <property type="protein sequence ID" value="MBC8594486.1"/>
    <property type="molecule type" value="Genomic_DNA"/>
</dbReference>
<accession>A0A926F6Y7</accession>
<gene>
    <name evidence="1" type="ORF">H8744_14825</name>
</gene>
<protein>
    <submittedName>
        <fullName evidence="1">Uncharacterized protein</fullName>
    </submittedName>
</protein>
<name>A0A926F6Y7_9BACT</name>